<gene>
    <name evidence="3" type="ORF">NYR54_05335</name>
</gene>
<dbReference type="CDD" id="cd07012">
    <property type="entry name" value="PBP2_Bug_TTT"/>
    <property type="match status" value="1"/>
</dbReference>
<evidence type="ECO:0000256" key="2">
    <source>
        <dbReference type="SAM" id="SignalP"/>
    </source>
</evidence>
<dbReference type="EMBL" id="JAODNV010000006">
    <property type="protein sequence ID" value="MCT8989715.1"/>
    <property type="molecule type" value="Genomic_DNA"/>
</dbReference>
<dbReference type="RefSeq" id="WP_261514570.1">
    <property type="nucleotide sequence ID" value="NZ_JAODNV010000006.1"/>
</dbReference>
<dbReference type="Pfam" id="PF03401">
    <property type="entry name" value="TctC"/>
    <property type="match status" value="1"/>
</dbReference>
<accession>A0A9X2X8P6</accession>
<dbReference type="InterPro" id="IPR042100">
    <property type="entry name" value="Bug_dom1"/>
</dbReference>
<dbReference type="Proteomes" id="UP001149009">
    <property type="component" value="Unassembled WGS sequence"/>
</dbReference>
<proteinExistence type="inferred from homology"/>
<dbReference type="PANTHER" id="PTHR42928">
    <property type="entry name" value="TRICARBOXYLATE-BINDING PROTEIN"/>
    <property type="match status" value="1"/>
</dbReference>
<dbReference type="PANTHER" id="PTHR42928:SF5">
    <property type="entry name" value="BLR1237 PROTEIN"/>
    <property type="match status" value="1"/>
</dbReference>
<keyword evidence="2" id="KW-0732">Signal</keyword>
<dbReference type="Gene3D" id="3.40.190.150">
    <property type="entry name" value="Bordetella uptake gene, domain 1"/>
    <property type="match status" value="1"/>
</dbReference>
<comment type="similarity">
    <text evidence="1">Belongs to the UPF0065 (bug) family.</text>
</comment>
<evidence type="ECO:0000313" key="3">
    <source>
        <dbReference type="EMBL" id="MCT8989715.1"/>
    </source>
</evidence>
<reference evidence="3" key="1">
    <citation type="submission" date="2022-08" db="EMBL/GenBank/DDBJ databases">
        <title>Chelativorans sichuanense sp. nov., a paraffin oil-degrading bacterium isolated from a mixture of oil-based drill cuttings and paddy soil.</title>
        <authorList>
            <person name="Yu J."/>
            <person name="Liu H."/>
            <person name="Chen Q."/>
        </authorList>
    </citation>
    <scope>NUCLEOTIDE SEQUENCE</scope>
    <source>
        <strain evidence="3">SCAU 2101</strain>
    </source>
</reference>
<evidence type="ECO:0000313" key="4">
    <source>
        <dbReference type="Proteomes" id="UP001149009"/>
    </source>
</evidence>
<name>A0A9X2X8P6_9HYPH</name>
<comment type="caution">
    <text evidence="3">The sequence shown here is derived from an EMBL/GenBank/DDBJ whole genome shotgun (WGS) entry which is preliminary data.</text>
</comment>
<sequence length="326" mass="34430">MISRLLRHIVAAGAAVALSLPLIAPAAAQDYPNKPVRIIVPFAAGGGTDIFARIWSEGMGKALGQRFIVENQPGAAGAIGTKAGIAAEPDGYTVVAGTASTIAINPHVMGAEIGYQPLTDLKPVALFAYTPWILVASAKLGVNSIEELIAYGKEHPGELTWGGWTSTGEIARKLFSLRTGIEIQQVPYDGAVAAMNDLVAGRTALATLDYTSARPFVESGDVKALAVTGANRTDLLPDLPSFGDSGVKDVDVNSWAGLFAPAGTPDDIVAKLNEETNKVFSDPEVRARLADLGADVYTWSPEEWEKFVADQSELWKKAIEEVSSVK</sequence>
<feature type="chain" id="PRO_5040827223" evidence="2">
    <location>
        <begin position="29"/>
        <end position="326"/>
    </location>
</feature>
<organism evidence="3 4">
    <name type="scientific">Chelativorans petroleitrophicus</name>
    <dbReference type="NCBI Taxonomy" id="2975484"/>
    <lineage>
        <taxon>Bacteria</taxon>
        <taxon>Pseudomonadati</taxon>
        <taxon>Pseudomonadota</taxon>
        <taxon>Alphaproteobacteria</taxon>
        <taxon>Hyphomicrobiales</taxon>
        <taxon>Phyllobacteriaceae</taxon>
        <taxon>Chelativorans</taxon>
    </lineage>
</organism>
<protein>
    <submittedName>
        <fullName evidence="3">Tripartite tricarboxylate transporter substrate binding protein</fullName>
    </submittedName>
</protein>
<evidence type="ECO:0000256" key="1">
    <source>
        <dbReference type="ARBA" id="ARBA00006987"/>
    </source>
</evidence>
<dbReference type="Gene3D" id="3.40.190.10">
    <property type="entry name" value="Periplasmic binding protein-like II"/>
    <property type="match status" value="1"/>
</dbReference>
<feature type="signal peptide" evidence="2">
    <location>
        <begin position="1"/>
        <end position="28"/>
    </location>
</feature>
<dbReference type="AlphaFoldDB" id="A0A9X2X8P6"/>
<dbReference type="SUPFAM" id="SSF53850">
    <property type="entry name" value="Periplasmic binding protein-like II"/>
    <property type="match status" value="1"/>
</dbReference>
<dbReference type="PIRSF" id="PIRSF017082">
    <property type="entry name" value="YflP"/>
    <property type="match status" value="1"/>
</dbReference>
<keyword evidence="4" id="KW-1185">Reference proteome</keyword>
<dbReference type="InterPro" id="IPR005064">
    <property type="entry name" value="BUG"/>
</dbReference>